<evidence type="ECO:0000256" key="7">
    <source>
        <dbReference type="ARBA" id="ARBA00022827"/>
    </source>
</evidence>
<dbReference type="NCBIfam" id="NF005701">
    <property type="entry name" value="PRK07512.1"/>
    <property type="match status" value="1"/>
</dbReference>
<keyword evidence="7 12" id="KW-0274">FAD</keyword>
<dbReference type="InterPro" id="IPR003953">
    <property type="entry name" value="FAD-dep_OxRdtase_2_FAD-bd"/>
</dbReference>
<dbReference type="InterPro" id="IPR015939">
    <property type="entry name" value="Fum_Rdtase/Succ_DH_flav-like_C"/>
</dbReference>
<evidence type="ECO:0000256" key="11">
    <source>
        <dbReference type="PIRSR" id="PIRSR000171-1"/>
    </source>
</evidence>
<dbReference type="Pfam" id="PF02910">
    <property type="entry name" value="Succ_DH_flav_C"/>
    <property type="match status" value="1"/>
</dbReference>
<comment type="similarity">
    <text evidence="3 12">Belongs to the FAD-dependent oxidoreductase 2 family. NadB subfamily.</text>
</comment>
<evidence type="ECO:0000256" key="5">
    <source>
        <dbReference type="ARBA" id="ARBA00022630"/>
    </source>
</evidence>
<comment type="catalytic activity">
    <reaction evidence="9">
        <text>L-aspartate + O2 = iminosuccinate + H2O2</text>
        <dbReference type="Rhea" id="RHEA:25876"/>
        <dbReference type="ChEBI" id="CHEBI:15379"/>
        <dbReference type="ChEBI" id="CHEBI:16240"/>
        <dbReference type="ChEBI" id="CHEBI:29991"/>
        <dbReference type="ChEBI" id="CHEBI:77875"/>
        <dbReference type="EC" id="1.4.3.16"/>
    </reaction>
    <physiologicalReaction direction="left-to-right" evidence="9">
        <dbReference type="Rhea" id="RHEA:25877"/>
    </physiologicalReaction>
</comment>
<keyword evidence="6 12" id="KW-0662">Pyridine nucleotide biosynthesis</keyword>
<dbReference type="FunFam" id="3.90.700.10:FF:000002">
    <property type="entry name" value="L-aspartate oxidase"/>
    <property type="match status" value="1"/>
</dbReference>
<evidence type="ECO:0000256" key="6">
    <source>
        <dbReference type="ARBA" id="ARBA00022642"/>
    </source>
</evidence>
<dbReference type="AlphaFoldDB" id="E0TCK1"/>
<comment type="pathway">
    <text evidence="2 12">Cofactor biosynthesis; NAD(+) biosynthesis; iminoaspartate from L-aspartate (oxidase route): step 1/1.</text>
</comment>
<sequence>MSSAAPPGRIIIVGAGIAGLAAAVSLAPSPVTLVTAGEIGHGGSSAWAQGGLAAALSPDDSPEEHLQDTLSAGAGLVDPDAARLLCEEAPGAVHWLAELGVPFDREKDGRFRLGREAAHHRHRIAHVGGDEAGAAVIDALTHAAQNTPSITIHERCVVHKLLVDEDGVTGVMARDITAGENRLLPADHVIFALGGVGGLFAVTTNPLMAQGHGLAMAHEAGATLRDLEFIQFHPTGIDVGRDPAPLATEALRGAGATLHDGHGRRFMVERHPEAELAPRDIVARGVADAIAKTGEAFLDTRQAIGADMKAQFPTVYAACREAGLDPVTKPISIAPAAHYHMGGILTDLDGRSDVPGLYAIGECASTGVHGANRLASNSLTEAVVFARRAAADIHRHPRQAGPCIAEEIPLPLSPPPNDRDRRRRMAADCGLRRDHDGLSRLSASLAATSPTTEGDRLSLLAAKMIVRAALDREESRGAHQRTDFPQTAIPHHTLTPGA</sequence>
<dbReference type="KEGG" id="pbr:PB2503_02567"/>
<reference evidence="17" key="1">
    <citation type="submission" date="2010-08" db="EMBL/GenBank/DDBJ databases">
        <title>Genome sequence of Parvularcula bermudensis HTCC2503.</title>
        <authorList>
            <person name="Kang D.-M."/>
            <person name="Oh H.-M."/>
            <person name="Cho J.-C."/>
        </authorList>
    </citation>
    <scope>NUCLEOTIDE SEQUENCE [LARGE SCALE GENOMIC DNA]</scope>
    <source>
        <strain evidence="17">ATCC BAA-594 / HTCC2503 / KCTC 12087</strain>
    </source>
</reference>
<feature type="domain" description="Fumarate reductase/succinate dehydrogenase flavoprotein-like C-terminal" evidence="15">
    <location>
        <begin position="459"/>
        <end position="486"/>
    </location>
</feature>
<dbReference type="GO" id="GO:0005737">
    <property type="term" value="C:cytoplasm"/>
    <property type="evidence" value="ECO:0007669"/>
    <property type="project" value="UniProtKB-SubCell"/>
</dbReference>
<evidence type="ECO:0000256" key="9">
    <source>
        <dbReference type="ARBA" id="ARBA00048305"/>
    </source>
</evidence>
<feature type="active site" description="Proton acceptor" evidence="11">
    <location>
        <position position="279"/>
    </location>
</feature>
<dbReference type="STRING" id="314260.PB2503_02567"/>
<evidence type="ECO:0000256" key="3">
    <source>
        <dbReference type="ARBA" id="ARBA00008562"/>
    </source>
</evidence>
<dbReference type="SUPFAM" id="SSF46977">
    <property type="entry name" value="Succinate dehydrogenase/fumarate reductase flavoprotein C-terminal domain"/>
    <property type="match status" value="1"/>
</dbReference>
<dbReference type="UniPathway" id="UPA00253">
    <property type="reaction ID" value="UER00326"/>
</dbReference>
<dbReference type="PRINTS" id="PR00368">
    <property type="entry name" value="FADPNR"/>
</dbReference>
<accession>E0TCK1</accession>
<dbReference type="RefSeq" id="WP_013299564.1">
    <property type="nucleotide sequence ID" value="NC_014414.1"/>
</dbReference>
<evidence type="ECO:0000256" key="2">
    <source>
        <dbReference type="ARBA" id="ARBA00004950"/>
    </source>
</evidence>
<feature type="domain" description="FAD-dependent oxidoreductase 2 FAD-binding" evidence="14">
    <location>
        <begin position="10"/>
        <end position="379"/>
    </location>
</feature>
<dbReference type="Gene3D" id="3.90.700.10">
    <property type="entry name" value="Succinate dehydrogenase/fumarate reductase flavoprotein, catalytic domain"/>
    <property type="match status" value="1"/>
</dbReference>
<name>E0TCK1_PARBH</name>
<dbReference type="OrthoDB" id="9806724at2"/>
<dbReference type="Pfam" id="PF00890">
    <property type="entry name" value="FAD_binding_2"/>
    <property type="match status" value="1"/>
</dbReference>
<dbReference type="SUPFAM" id="SSF56425">
    <property type="entry name" value="Succinate dehydrogenase/fumarate reductase flavoprotein, catalytic domain"/>
    <property type="match status" value="1"/>
</dbReference>
<dbReference type="InterPro" id="IPR005288">
    <property type="entry name" value="NadB"/>
</dbReference>
<dbReference type="EMBL" id="CP002156">
    <property type="protein sequence ID" value="ADM08590.1"/>
    <property type="molecule type" value="Genomic_DNA"/>
</dbReference>
<dbReference type="Proteomes" id="UP000001302">
    <property type="component" value="Chromosome"/>
</dbReference>
<proteinExistence type="inferred from homology"/>
<dbReference type="Gene3D" id="3.50.50.60">
    <property type="entry name" value="FAD/NAD(P)-binding domain"/>
    <property type="match status" value="1"/>
</dbReference>
<dbReference type="InterPro" id="IPR037099">
    <property type="entry name" value="Fum_R/Succ_DH_flav-like_C_sf"/>
</dbReference>
<comment type="cofactor">
    <cofactor evidence="1 12">
        <name>FAD</name>
        <dbReference type="ChEBI" id="CHEBI:57692"/>
    </cofactor>
</comment>
<feature type="region of interest" description="Disordered" evidence="13">
    <location>
        <begin position="472"/>
        <end position="498"/>
    </location>
</feature>
<evidence type="ECO:0000256" key="13">
    <source>
        <dbReference type="SAM" id="MobiDB-lite"/>
    </source>
</evidence>
<evidence type="ECO:0000256" key="10">
    <source>
        <dbReference type="NCBIfam" id="TIGR00551"/>
    </source>
</evidence>
<keyword evidence="8 12" id="KW-0560">Oxidoreductase</keyword>
<evidence type="ECO:0000259" key="15">
    <source>
        <dbReference type="Pfam" id="PF02910"/>
    </source>
</evidence>
<dbReference type="InterPro" id="IPR027477">
    <property type="entry name" value="Succ_DH/fumarate_Rdtase_cat_sf"/>
</dbReference>
<organism evidence="16 17">
    <name type="scientific">Parvularcula bermudensis (strain ATCC BAA-594 / HTCC2503 / KCTC 12087)</name>
    <dbReference type="NCBI Taxonomy" id="314260"/>
    <lineage>
        <taxon>Bacteria</taxon>
        <taxon>Pseudomonadati</taxon>
        <taxon>Pseudomonadota</taxon>
        <taxon>Alphaproteobacteria</taxon>
        <taxon>Parvularculales</taxon>
        <taxon>Parvularculaceae</taxon>
        <taxon>Parvularcula</taxon>
    </lineage>
</organism>
<dbReference type="PANTHER" id="PTHR42716">
    <property type="entry name" value="L-ASPARTATE OXIDASE"/>
    <property type="match status" value="1"/>
</dbReference>
<dbReference type="GO" id="GO:0008734">
    <property type="term" value="F:L-aspartate oxidase activity"/>
    <property type="evidence" value="ECO:0007669"/>
    <property type="project" value="UniProtKB-UniRule"/>
</dbReference>
<keyword evidence="17" id="KW-1185">Reference proteome</keyword>
<dbReference type="GO" id="GO:0034628">
    <property type="term" value="P:'de novo' NAD+ biosynthetic process from L-aspartate"/>
    <property type="evidence" value="ECO:0007669"/>
    <property type="project" value="TreeGrafter"/>
</dbReference>
<dbReference type="SUPFAM" id="SSF51905">
    <property type="entry name" value="FAD/NAD(P)-binding domain"/>
    <property type="match status" value="1"/>
</dbReference>
<dbReference type="Gene3D" id="1.20.58.100">
    <property type="entry name" value="Fumarate reductase/succinate dehydrogenase flavoprotein-like, C-terminal domain"/>
    <property type="match status" value="1"/>
</dbReference>
<dbReference type="PIRSF" id="PIRSF000171">
    <property type="entry name" value="SDHA_APRA_LASPO"/>
    <property type="match status" value="1"/>
</dbReference>
<protein>
    <recommendedName>
        <fullName evidence="4 10">L-aspartate oxidase</fullName>
        <ecNumber evidence="4 10">1.4.3.16</ecNumber>
    </recommendedName>
</protein>
<comment type="subcellular location">
    <subcellularLocation>
        <location evidence="12">Cytoplasm</location>
    </subcellularLocation>
</comment>
<evidence type="ECO:0000313" key="17">
    <source>
        <dbReference type="Proteomes" id="UP000001302"/>
    </source>
</evidence>
<evidence type="ECO:0000259" key="14">
    <source>
        <dbReference type="Pfam" id="PF00890"/>
    </source>
</evidence>
<keyword evidence="5 12" id="KW-0285">Flavoprotein</keyword>
<dbReference type="NCBIfam" id="TIGR00551">
    <property type="entry name" value="nadB"/>
    <property type="match status" value="1"/>
</dbReference>
<dbReference type="eggNOG" id="COG0029">
    <property type="taxonomic scope" value="Bacteria"/>
</dbReference>
<evidence type="ECO:0000313" key="16">
    <source>
        <dbReference type="EMBL" id="ADM08590.1"/>
    </source>
</evidence>
<gene>
    <name evidence="16" type="ordered locus">PB2503_02567</name>
</gene>
<dbReference type="HOGENOM" id="CLU_014312_3_2_5"/>
<evidence type="ECO:0000256" key="1">
    <source>
        <dbReference type="ARBA" id="ARBA00001974"/>
    </source>
</evidence>
<feature type="compositionally biased region" description="Basic and acidic residues" evidence="13">
    <location>
        <begin position="472"/>
        <end position="482"/>
    </location>
</feature>
<reference evidence="16 17" key="2">
    <citation type="journal article" date="2011" name="J. Bacteriol.">
        <title>Complete genome sequence of strain HTCC2503T of Parvularcula bermudensis, the type species of the order "Parvularculales" in the class Alphaproteobacteria.</title>
        <authorList>
            <person name="Oh H.M."/>
            <person name="Kang I."/>
            <person name="Vergin K.L."/>
            <person name="Kang D."/>
            <person name="Rhee K.H."/>
            <person name="Giovannoni S.J."/>
            <person name="Cho J.C."/>
        </authorList>
    </citation>
    <scope>NUCLEOTIDE SEQUENCE [LARGE SCALE GENOMIC DNA]</scope>
    <source>
        <strain evidence="17">ATCC BAA-594 / HTCC2503 / KCTC 12087</strain>
    </source>
</reference>
<dbReference type="PANTHER" id="PTHR42716:SF2">
    <property type="entry name" value="L-ASPARTATE OXIDASE, CHLOROPLASTIC"/>
    <property type="match status" value="1"/>
</dbReference>
<dbReference type="InterPro" id="IPR036188">
    <property type="entry name" value="FAD/NAD-bd_sf"/>
</dbReference>
<evidence type="ECO:0000256" key="4">
    <source>
        <dbReference type="ARBA" id="ARBA00012173"/>
    </source>
</evidence>
<dbReference type="EC" id="1.4.3.16" evidence="4 10"/>
<evidence type="ECO:0000256" key="8">
    <source>
        <dbReference type="ARBA" id="ARBA00023002"/>
    </source>
</evidence>
<comment type="function">
    <text evidence="12">Catalyzes the oxidation of L-aspartate to iminoaspartate.</text>
</comment>
<evidence type="ECO:0000256" key="12">
    <source>
        <dbReference type="RuleBase" id="RU362049"/>
    </source>
</evidence>